<dbReference type="AlphaFoldDB" id="A0A3B1AU51"/>
<accession>A0A3B1AU51</accession>
<keyword evidence="2" id="KW-0472">Membrane</keyword>
<feature type="transmembrane region" description="Helical" evidence="2">
    <location>
        <begin position="20"/>
        <end position="43"/>
    </location>
</feature>
<gene>
    <name evidence="3" type="ORF">MNBD_GAMMA23-1724</name>
</gene>
<sequence>MNGPNTIDAATSEANRAMILGLVIGLIVVLLISGIALFVAALISNDLRFVSESLKEMSTGEGDLTKRLSTKSNDEIGGAG</sequence>
<evidence type="ECO:0000256" key="2">
    <source>
        <dbReference type="SAM" id="Phobius"/>
    </source>
</evidence>
<keyword evidence="2" id="KW-1133">Transmembrane helix</keyword>
<feature type="region of interest" description="Disordered" evidence="1">
    <location>
        <begin position="58"/>
        <end position="80"/>
    </location>
</feature>
<evidence type="ECO:0000313" key="3">
    <source>
        <dbReference type="EMBL" id="VAW96286.1"/>
    </source>
</evidence>
<proteinExistence type="predicted"/>
<keyword evidence="2" id="KW-0812">Transmembrane</keyword>
<organism evidence="3">
    <name type="scientific">hydrothermal vent metagenome</name>
    <dbReference type="NCBI Taxonomy" id="652676"/>
    <lineage>
        <taxon>unclassified sequences</taxon>
        <taxon>metagenomes</taxon>
        <taxon>ecological metagenomes</taxon>
    </lineage>
</organism>
<evidence type="ECO:0000256" key="1">
    <source>
        <dbReference type="SAM" id="MobiDB-lite"/>
    </source>
</evidence>
<reference evidence="3" key="1">
    <citation type="submission" date="2018-06" db="EMBL/GenBank/DDBJ databases">
        <authorList>
            <person name="Zhirakovskaya E."/>
        </authorList>
    </citation>
    <scope>NUCLEOTIDE SEQUENCE</scope>
</reference>
<dbReference type="Gene3D" id="6.10.340.10">
    <property type="match status" value="1"/>
</dbReference>
<protein>
    <submittedName>
        <fullName evidence="3">Uncharacterized protein</fullName>
    </submittedName>
</protein>
<dbReference type="EMBL" id="UOFT01000052">
    <property type="protein sequence ID" value="VAW96286.1"/>
    <property type="molecule type" value="Genomic_DNA"/>
</dbReference>
<dbReference type="CDD" id="cd06225">
    <property type="entry name" value="HAMP"/>
    <property type="match status" value="1"/>
</dbReference>
<name>A0A3B1AU51_9ZZZZ</name>